<feature type="domain" description="3-hydroxyacyl-CoA dehydrogenase NAD binding" evidence="3">
    <location>
        <begin position="30"/>
        <end position="141"/>
    </location>
</feature>
<dbReference type="PANTHER" id="PTHR48075">
    <property type="entry name" value="3-HYDROXYACYL-COA DEHYDROGENASE FAMILY PROTEIN"/>
    <property type="match status" value="1"/>
</dbReference>
<protein>
    <submittedName>
        <fullName evidence="4">3-hydroxybutyryl-CoA dehydrogenase</fullName>
    </submittedName>
</protein>
<dbReference type="InterPro" id="IPR006176">
    <property type="entry name" value="3-OHacyl-CoA_DH_NAD-bd"/>
</dbReference>
<dbReference type="InterPro" id="IPR006108">
    <property type="entry name" value="3HC_DH_C"/>
</dbReference>
<evidence type="ECO:0000259" key="3">
    <source>
        <dbReference type="Pfam" id="PF02737"/>
    </source>
</evidence>
<dbReference type="Gene3D" id="3.40.50.720">
    <property type="entry name" value="NAD(P)-binding Rossmann-like Domain"/>
    <property type="match status" value="1"/>
</dbReference>
<dbReference type="SUPFAM" id="SSF48179">
    <property type="entry name" value="6-phosphogluconate dehydrogenase C-terminal domain-like"/>
    <property type="match status" value="1"/>
</dbReference>
<evidence type="ECO:0000313" key="4">
    <source>
        <dbReference type="EMBL" id="SDF88921.1"/>
    </source>
</evidence>
<dbReference type="GO" id="GO:0006631">
    <property type="term" value="P:fatty acid metabolic process"/>
    <property type="evidence" value="ECO:0007669"/>
    <property type="project" value="InterPro"/>
</dbReference>
<evidence type="ECO:0000259" key="2">
    <source>
        <dbReference type="Pfam" id="PF00725"/>
    </source>
</evidence>
<name>A0A1G7PRS3_9BACT</name>
<dbReference type="Gene3D" id="1.10.1040.10">
    <property type="entry name" value="N-(1-d-carboxylethyl)-l-norvaline Dehydrogenase, domain 2"/>
    <property type="match status" value="1"/>
</dbReference>
<dbReference type="InterPro" id="IPR036291">
    <property type="entry name" value="NAD(P)-bd_dom_sf"/>
</dbReference>
<dbReference type="PANTHER" id="PTHR48075:SF5">
    <property type="entry name" value="3-HYDROXYBUTYRYL-COA DEHYDROGENASE"/>
    <property type="match status" value="1"/>
</dbReference>
<proteinExistence type="predicted"/>
<accession>A0A1G7PRS3</accession>
<dbReference type="InterPro" id="IPR008927">
    <property type="entry name" value="6-PGluconate_DH-like_C_sf"/>
</dbReference>
<keyword evidence="5" id="KW-1185">Reference proteome</keyword>
<dbReference type="Pfam" id="PF02737">
    <property type="entry name" value="3HCDH_N"/>
    <property type="match status" value="1"/>
</dbReference>
<gene>
    <name evidence="4" type="ORF">SAMN04487996_113104</name>
</gene>
<feature type="domain" description="3-hydroxyacyl-CoA dehydrogenase C-terminal" evidence="2">
    <location>
        <begin position="150"/>
        <end position="243"/>
    </location>
</feature>
<dbReference type="Pfam" id="PF00725">
    <property type="entry name" value="3HCDH"/>
    <property type="match status" value="1"/>
</dbReference>
<dbReference type="Proteomes" id="UP000198748">
    <property type="component" value="Unassembled WGS sequence"/>
</dbReference>
<dbReference type="InterPro" id="IPR013328">
    <property type="entry name" value="6PGD_dom2"/>
</dbReference>
<organism evidence="4 5">
    <name type="scientific">Dyadobacter soli</name>
    <dbReference type="NCBI Taxonomy" id="659014"/>
    <lineage>
        <taxon>Bacteria</taxon>
        <taxon>Pseudomonadati</taxon>
        <taxon>Bacteroidota</taxon>
        <taxon>Cytophagia</taxon>
        <taxon>Cytophagales</taxon>
        <taxon>Spirosomataceae</taxon>
        <taxon>Dyadobacter</taxon>
    </lineage>
</organism>
<keyword evidence="1" id="KW-0560">Oxidoreductase</keyword>
<dbReference type="SUPFAM" id="SSF51735">
    <property type="entry name" value="NAD(P)-binding Rossmann-fold domains"/>
    <property type="match status" value="1"/>
</dbReference>
<dbReference type="RefSeq" id="WP_090154496.1">
    <property type="nucleotide sequence ID" value="NZ_FNAN01000013.1"/>
</dbReference>
<reference evidence="5" key="1">
    <citation type="submission" date="2016-10" db="EMBL/GenBank/DDBJ databases">
        <authorList>
            <person name="Varghese N."/>
            <person name="Submissions S."/>
        </authorList>
    </citation>
    <scope>NUCLEOTIDE SEQUENCE [LARGE SCALE GENOMIC DNA]</scope>
    <source>
        <strain evidence="5">DSM 25329</strain>
    </source>
</reference>
<dbReference type="GO" id="GO:0070403">
    <property type="term" value="F:NAD+ binding"/>
    <property type="evidence" value="ECO:0007669"/>
    <property type="project" value="InterPro"/>
</dbReference>
<evidence type="ECO:0000313" key="5">
    <source>
        <dbReference type="Proteomes" id="UP000198748"/>
    </source>
</evidence>
<dbReference type="EMBL" id="FNAN01000013">
    <property type="protein sequence ID" value="SDF88921.1"/>
    <property type="molecule type" value="Genomic_DNA"/>
</dbReference>
<sequence>MKESNEAALLLGGHRIAAGIEKCLNRAGFRVATDLNAPLGELRLAILVTEEDQDVKKSWISGIEEKVSADTLIAVNTESIGLDILQENALYPGRIIGLNWTEPADQTFFLEIIANDTTNASAADYLEEIAKTCWNKDPYVIRANTGIRMRLRGALIREAFFLVQNGYANVEDIDRACRNDAGYYLPFAGNLRYMDLMGTYAYGMVMKDLNRELAKDTELPAFFTDIVKKGGRRMEEGGGFYQYAEGESEKWERLLAKFSMEIHELMEKYNHSEEAVVPFRNGSN</sequence>
<dbReference type="STRING" id="659014.SAMN04487996_113104"/>
<dbReference type="AlphaFoldDB" id="A0A1G7PRS3"/>
<evidence type="ECO:0000256" key="1">
    <source>
        <dbReference type="ARBA" id="ARBA00023002"/>
    </source>
</evidence>
<dbReference type="OrthoDB" id="9771883at2"/>
<dbReference type="GO" id="GO:0016616">
    <property type="term" value="F:oxidoreductase activity, acting on the CH-OH group of donors, NAD or NADP as acceptor"/>
    <property type="evidence" value="ECO:0007669"/>
    <property type="project" value="InterPro"/>
</dbReference>